<dbReference type="InterPro" id="IPR032259">
    <property type="entry name" value="HIBYL-CoA-H"/>
</dbReference>
<dbReference type="SUPFAM" id="SSF52096">
    <property type="entry name" value="ClpP/crotonase"/>
    <property type="match status" value="1"/>
</dbReference>
<dbReference type="RefSeq" id="WP_101193250.1">
    <property type="nucleotide sequence ID" value="NZ_PIYS01000012.1"/>
</dbReference>
<organism evidence="5 6">
    <name type="scientific">Pseudomonas fluvialis</name>
    <dbReference type="NCBI Taxonomy" id="1793966"/>
    <lineage>
        <taxon>Bacteria</taxon>
        <taxon>Pseudomonadati</taxon>
        <taxon>Pseudomonadota</taxon>
        <taxon>Gammaproteobacteria</taxon>
        <taxon>Pseudomonadales</taxon>
        <taxon>Pseudomonadaceae</taxon>
        <taxon>Pseudomonas</taxon>
    </lineage>
</organism>
<proteinExistence type="predicted"/>
<evidence type="ECO:0000256" key="1">
    <source>
        <dbReference type="ARBA" id="ARBA00001709"/>
    </source>
</evidence>
<evidence type="ECO:0000256" key="3">
    <source>
        <dbReference type="ARBA" id="ARBA00022801"/>
    </source>
</evidence>
<comment type="caution">
    <text evidence="5">The sequence shown here is derived from an EMBL/GenBank/DDBJ whole genome shotgun (WGS) entry which is preliminary data.</text>
</comment>
<dbReference type="GO" id="GO:0016853">
    <property type="term" value="F:isomerase activity"/>
    <property type="evidence" value="ECO:0007669"/>
    <property type="project" value="UniProtKB-KW"/>
</dbReference>
<sequence length="369" mass="40130">MSLHIDCLPTGRGGLLGVASLASPNTLNALALASVQQLDQQLRVWQADPQIVGVILRGQGSKAFCAGGDVRQLARECLASPAQVPELARQFFAEEYRLNHLLHHFGKPLLGWGHGHVLGGGMGLLQGCNRRIVCADSRLGMPETAIGLFPDVAASWFLNRLPGRLGLFLALTGSPLNARDALDLGLADYFLQDSQQDALLADLQTLDWQQANALPGLLEQLQAEALAHCPTGQWLRRRARIDALLDSADLAGCVTALLAQGEGDDPLLREAATRLAGACPLSLALCWQQLHRARGMSLADCLRMEYTLSQNCCRFGEFSEGVRARLLDKNQQPHWRWPTLQDVPDSVLASHFQPCWSGAHPLADLQDQP</sequence>
<dbReference type="AlphaFoldDB" id="A0A2I0CQT5"/>
<dbReference type="InterPro" id="IPR029045">
    <property type="entry name" value="ClpP/crotonase-like_dom_sf"/>
</dbReference>
<dbReference type="GO" id="GO:0003860">
    <property type="term" value="F:3-hydroxyisobutyryl-CoA hydrolase activity"/>
    <property type="evidence" value="ECO:0007669"/>
    <property type="project" value="UniProtKB-EC"/>
</dbReference>
<protein>
    <recommendedName>
        <fullName evidence="2">3-hydroxyisobutyryl-CoA hydrolase</fullName>
        <ecNumber evidence="2">3.1.2.4</ecNumber>
    </recommendedName>
</protein>
<keyword evidence="5" id="KW-0413">Isomerase</keyword>
<dbReference type="Proteomes" id="UP000242861">
    <property type="component" value="Unassembled WGS sequence"/>
</dbReference>
<dbReference type="CDD" id="cd06558">
    <property type="entry name" value="crotonase-like"/>
    <property type="match status" value="1"/>
</dbReference>
<accession>A0A2I0CQT5</accession>
<dbReference type="Pfam" id="PF16113">
    <property type="entry name" value="ECH_2"/>
    <property type="match status" value="1"/>
</dbReference>
<dbReference type="PANTHER" id="PTHR43176:SF3">
    <property type="entry name" value="3-HYDROXYISOBUTYRYL-COA HYDROLASE, MITOCHONDRIAL"/>
    <property type="match status" value="1"/>
</dbReference>
<dbReference type="Gene3D" id="3.90.226.10">
    <property type="entry name" value="2-enoyl-CoA Hydratase, Chain A, domain 1"/>
    <property type="match status" value="1"/>
</dbReference>
<dbReference type="GO" id="GO:0006574">
    <property type="term" value="P:L-valine catabolic process"/>
    <property type="evidence" value="ECO:0007669"/>
    <property type="project" value="TreeGrafter"/>
</dbReference>
<gene>
    <name evidence="5" type="ORF">CW360_07305</name>
</gene>
<dbReference type="GO" id="GO:0005829">
    <property type="term" value="C:cytosol"/>
    <property type="evidence" value="ECO:0007669"/>
    <property type="project" value="TreeGrafter"/>
</dbReference>
<evidence type="ECO:0000256" key="2">
    <source>
        <dbReference type="ARBA" id="ARBA00011915"/>
    </source>
</evidence>
<name>A0A2I0CQT5_9PSED</name>
<dbReference type="InterPro" id="IPR045004">
    <property type="entry name" value="ECH_dom"/>
</dbReference>
<dbReference type="EC" id="3.1.2.4" evidence="2"/>
<keyword evidence="3" id="KW-0378">Hydrolase</keyword>
<evidence type="ECO:0000259" key="4">
    <source>
        <dbReference type="Pfam" id="PF16113"/>
    </source>
</evidence>
<dbReference type="EMBL" id="PIYS01000012">
    <property type="protein sequence ID" value="PKF71526.1"/>
    <property type="molecule type" value="Genomic_DNA"/>
</dbReference>
<dbReference type="NCBIfam" id="NF004127">
    <property type="entry name" value="PRK05617.1"/>
    <property type="match status" value="1"/>
</dbReference>
<feature type="domain" description="Enoyl-CoA hydratase/isomerase" evidence="4">
    <location>
        <begin position="17"/>
        <end position="352"/>
    </location>
</feature>
<comment type="catalytic activity">
    <reaction evidence="1">
        <text>3-hydroxy-2-methylpropanoyl-CoA + H2O = 3-hydroxy-2-methylpropanoate + CoA + H(+)</text>
        <dbReference type="Rhea" id="RHEA:20888"/>
        <dbReference type="ChEBI" id="CHEBI:11805"/>
        <dbReference type="ChEBI" id="CHEBI:15377"/>
        <dbReference type="ChEBI" id="CHEBI:15378"/>
        <dbReference type="ChEBI" id="CHEBI:57287"/>
        <dbReference type="ChEBI" id="CHEBI:57340"/>
        <dbReference type="EC" id="3.1.2.4"/>
    </reaction>
</comment>
<reference evidence="6" key="1">
    <citation type="submission" date="2017-12" db="EMBL/GenBank/DDBJ databases">
        <authorList>
            <person name="Yu X.-Y."/>
        </authorList>
    </citation>
    <scope>NUCLEOTIDE SEQUENCE [LARGE SCALE GENOMIC DNA]</scope>
    <source>
        <strain evidence="6">ZYSR67-Z</strain>
    </source>
</reference>
<evidence type="ECO:0000313" key="5">
    <source>
        <dbReference type="EMBL" id="PKF71526.1"/>
    </source>
</evidence>
<dbReference type="PANTHER" id="PTHR43176">
    <property type="entry name" value="3-HYDROXYISOBUTYRYL-COA HYDROLASE-RELATED"/>
    <property type="match status" value="1"/>
</dbReference>
<evidence type="ECO:0000313" key="6">
    <source>
        <dbReference type="Proteomes" id="UP000242861"/>
    </source>
</evidence>